<gene>
    <name evidence="2" type="ORF">K1718_15250</name>
</gene>
<organism evidence="2 3">
    <name type="scientific">Roseibium porphyridii</name>
    <dbReference type="NCBI Taxonomy" id="2866279"/>
    <lineage>
        <taxon>Bacteria</taxon>
        <taxon>Pseudomonadati</taxon>
        <taxon>Pseudomonadota</taxon>
        <taxon>Alphaproteobacteria</taxon>
        <taxon>Hyphomicrobiales</taxon>
        <taxon>Stappiaceae</taxon>
        <taxon>Roseibium</taxon>
    </lineage>
</organism>
<reference evidence="2 3" key="1">
    <citation type="submission" date="2023-03" db="EMBL/GenBank/DDBJ databases">
        <title>Roseibium porphyridii sp. nov. and Roseibium rhodosorbium sp. nov. isolated from marine algae, Porphyridium cruentum and Rhodosorus marinus, respectively.</title>
        <authorList>
            <person name="Lee M.W."/>
            <person name="Choi B.J."/>
            <person name="Lee J.K."/>
            <person name="Choi D.G."/>
            <person name="Baek J.H."/>
            <person name="Bayburt H."/>
            <person name="Kim J.M."/>
            <person name="Han D.M."/>
            <person name="Kim K.H."/>
            <person name="Jeon C.O."/>
        </authorList>
    </citation>
    <scope>NUCLEOTIDE SEQUENCE [LARGE SCALE GENOMIC DNA]</scope>
    <source>
        <strain evidence="2 3">KMA01</strain>
    </source>
</reference>
<keyword evidence="3" id="KW-1185">Reference proteome</keyword>
<evidence type="ECO:0000313" key="2">
    <source>
        <dbReference type="EMBL" id="WFE87524.1"/>
    </source>
</evidence>
<dbReference type="EMBL" id="CP120863">
    <property type="protein sequence ID" value="WFE87524.1"/>
    <property type="molecule type" value="Genomic_DNA"/>
</dbReference>
<sequence>MVFGKSDAEHEVVSLQARNKGFKISPKSIVVKQLCSGGQDGVFHLSLRNQNFCVRGFKPQPEDSKGLDRIRPTLGHLN</sequence>
<feature type="compositionally biased region" description="Basic and acidic residues" evidence="1">
    <location>
        <begin position="60"/>
        <end position="71"/>
    </location>
</feature>
<evidence type="ECO:0000313" key="3">
    <source>
        <dbReference type="Proteomes" id="UP001209803"/>
    </source>
</evidence>
<evidence type="ECO:0000256" key="1">
    <source>
        <dbReference type="SAM" id="MobiDB-lite"/>
    </source>
</evidence>
<dbReference type="RefSeq" id="WP_265681760.1">
    <property type="nucleotide sequence ID" value="NZ_CP120863.1"/>
</dbReference>
<protein>
    <submittedName>
        <fullName evidence="2">Uncharacterized protein</fullName>
    </submittedName>
</protein>
<accession>A0ABY8EX84</accession>
<dbReference type="Proteomes" id="UP001209803">
    <property type="component" value="Chromosome"/>
</dbReference>
<name>A0ABY8EX84_9HYPH</name>
<feature type="region of interest" description="Disordered" evidence="1">
    <location>
        <begin position="58"/>
        <end position="78"/>
    </location>
</feature>
<proteinExistence type="predicted"/>